<keyword evidence="5 7" id="KW-1133">Transmembrane helix</keyword>
<feature type="domain" description="ABC transmembrane type-1" evidence="9">
    <location>
        <begin position="100"/>
        <end position="292"/>
    </location>
</feature>
<comment type="similarity">
    <text evidence="7">Belongs to the binding-protein-dependent transport system permease family.</text>
</comment>
<feature type="region of interest" description="Disordered" evidence="8">
    <location>
        <begin position="1"/>
        <end position="33"/>
    </location>
</feature>
<feature type="transmembrane region" description="Helical" evidence="7">
    <location>
        <begin position="270"/>
        <end position="291"/>
    </location>
</feature>
<keyword evidence="2 7" id="KW-0813">Transport</keyword>
<comment type="subcellular location">
    <subcellularLocation>
        <location evidence="1 7">Cell membrane</location>
        <topology evidence="1 7">Multi-pass membrane protein</topology>
    </subcellularLocation>
</comment>
<dbReference type="PROSITE" id="PS50928">
    <property type="entry name" value="ABC_TM1"/>
    <property type="match status" value="1"/>
</dbReference>
<sequence>MTTETAALITATGRRRRSGTGRARRNADGSIRPPRPRPLAHLMLVGFGLLMLYPLIWMLGASFKESEFIFSEVNPFPNPVTFDNYRQGWQGSGVGFGTYFLNSTIVSGLSVVGNMFACSLAGYAFARLEFRGRKFFFAAMLATLMLPTHVLLVPQYILFSNLGWVNSFLPLVVPKFLAVDAFFIFLMVQFLRGLPRELDQAAMIDGAGPWQTYWRIILPLTLPALATTAIFTFIWTWNDFLTPLLYLQDPRMYTVPLGLNAFLDASGESAWGPMFAMAVLSLGPLFGFFLAGQKYLTSGIATTGLKG</sequence>
<dbReference type="PANTHER" id="PTHR43744">
    <property type="entry name" value="ABC TRANSPORTER PERMEASE PROTEIN MG189-RELATED-RELATED"/>
    <property type="match status" value="1"/>
</dbReference>
<dbReference type="GO" id="GO:0055085">
    <property type="term" value="P:transmembrane transport"/>
    <property type="evidence" value="ECO:0007669"/>
    <property type="project" value="InterPro"/>
</dbReference>
<accession>A0AAJ5W107</accession>
<dbReference type="Pfam" id="PF00528">
    <property type="entry name" value="BPD_transp_1"/>
    <property type="match status" value="1"/>
</dbReference>
<evidence type="ECO:0000256" key="2">
    <source>
        <dbReference type="ARBA" id="ARBA00022448"/>
    </source>
</evidence>
<evidence type="ECO:0000313" key="10">
    <source>
        <dbReference type="EMBL" id="WEK13019.1"/>
    </source>
</evidence>
<keyword evidence="6 7" id="KW-0472">Membrane</keyword>
<evidence type="ECO:0000313" key="11">
    <source>
        <dbReference type="Proteomes" id="UP001213972"/>
    </source>
</evidence>
<evidence type="ECO:0000259" key="9">
    <source>
        <dbReference type="PROSITE" id="PS50928"/>
    </source>
</evidence>
<dbReference type="InterPro" id="IPR035906">
    <property type="entry name" value="MetI-like_sf"/>
</dbReference>
<dbReference type="PANTHER" id="PTHR43744:SF6">
    <property type="entry name" value="ABC TRANSPORTER PERMEASE PROTEIN YESQ-RELATED"/>
    <property type="match status" value="1"/>
</dbReference>
<organism evidence="10 11">
    <name type="scientific">Candidatus Microbacterium phytovorans</name>
    <dbReference type="NCBI Taxonomy" id="3121374"/>
    <lineage>
        <taxon>Bacteria</taxon>
        <taxon>Bacillati</taxon>
        <taxon>Actinomycetota</taxon>
        <taxon>Actinomycetes</taxon>
        <taxon>Micrococcales</taxon>
        <taxon>Microbacteriaceae</taxon>
        <taxon>Microbacterium</taxon>
    </lineage>
</organism>
<keyword evidence="3" id="KW-1003">Cell membrane</keyword>
<dbReference type="AlphaFoldDB" id="A0AAJ5W107"/>
<name>A0AAJ5W107_9MICO</name>
<feature type="transmembrane region" description="Helical" evidence="7">
    <location>
        <begin position="171"/>
        <end position="191"/>
    </location>
</feature>
<feature type="compositionally biased region" description="Basic residues" evidence="8">
    <location>
        <begin position="13"/>
        <end position="24"/>
    </location>
</feature>
<feature type="transmembrane region" description="Helical" evidence="7">
    <location>
        <begin position="212"/>
        <end position="237"/>
    </location>
</feature>
<evidence type="ECO:0000256" key="6">
    <source>
        <dbReference type="ARBA" id="ARBA00023136"/>
    </source>
</evidence>
<dbReference type="CDD" id="cd06261">
    <property type="entry name" value="TM_PBP2"/>
    <property type="match status" value="1"/>
</dbReference>
<evidence type="ECO:0000256" key="1">
    <source>
        <dbReference type="ARBA" id="ARBA00004651"/>
    </source>
</evidence>
<proteinExistence type="inferred from homology"/>
<evidence type="ECO:0000256" key="3">
    <source>
        <dbReference type="ARBA" id="ARBA00022475"/>
    </source>
</evidence>
<evidence type="ECO:0000256" key="4">
    <source>
        <dbReference type="ARBA" id="ARBA00022692"/>
    </source>
</evidence>
<gene>
    <name evidence="10" type="ORF">P0Y48_11170</name>
</gene>
<feature type="transmembrane region" description="Helical" evidence="7">
    <location>
        <begin position="39"/>
        <end position="60"/>
    </location>
</feature>
<evidence type="ECO:0000256" key="7">
    <source>
        <dbReference type="RuleBase" id="RU363032"/>
    </source>
</evidence>
<evidence type="ECO:0000256" key="5">
    <source>
        <dbReference type="ARBA" id="ARBA00022989"/>
    </source>
</evidence>
<reference evidence="10" key="1">
    <citation type="submission" date="2023-03" db="EMBL/GenBank/DDBJ databases">
        <title>Andean soil-derived lignocellulolytic bacterial consortium as a source of novel taxa and putative plastic-active enzymes.</title>
        <authorList>
            <person name="Diaz-Garcia L."/>
            <person name="Chuvochina M."/>
            <person name="Feuerriegel G."/>
            <person name="Bunk B."/>
            <person name="Sproer C."/>
            <person name="Streit W.R."/>
            <person name="Rodriguez L.M."/>
            <person name="Overmann J."/>
            <person name="Jimenez D.J."/>
        </authorList>
    </citation>
    <scope>NUCLEOTIDE SEQUENCE</scope>
    <source>
        <strain evidence="10">MAG 4610</strain>
    </source>
</reference>
<evidence type="ECO:0000256" key="8">
    <source>
        <dbReference type="SAM" id="MobiDB-lite"/>
    </source>
</evidence>
<feature type="transmembrane region" description="Helical" evidence="7">
    <location>
        <begin position="135"/>
        <end position="159"/>
    </location>
</feature>
<keyword evidence="4 7" id="KW-0812">Transmembrane</keyword>
<protein>
    <submittedName>
        <fullName evidence="10">Carbohydrate ABC transporter permease</fullName>
    </submittedName>
</protein>
<dbReference type="EMBL" id="CP119321">
    <property type="protein sequence ID" value="WEK13019.1"/>
    <property type="molecule type" value="Genomic_DNA"/>
</dbReference>
<dbReference type="InterPro" id="IPR000515">
    <property type="entry name" value="MetI-like"/>
</dbReference>
<dbReference type="GO" id="GO:0005886">
    <property type="term" value="C:plasma membrane"/>
    <property type="evidence" value="ECO:0007669"/>
    <property type="project" value="UniProtKB-SubCell"/>
</dbReference>
<dbReference type="Proteomes" id="UP001213972">
    <property type="component" value="Chromosome"/>
</dbReference>
<feature type="transmembrane region" description="Helical" evidence="7">
    <location>
        <begin position="99"/>
        <end position="123"/>
    </location>
</feature>
<dbReference type="SUPFAM" id="SSF161098">
    <property type="entry name" value="MetI-like"/>
    <property type="match status" value="1"/>
</dbReference>
<dbReference type="Gene3D" id="1.10.3720.10">
    <property type="entry name" value="MetI-like"/>
    <property type="match status" value="1"/>
</dbReference>